<dbReference type="PANTHER" id="PTHR34219">
    <property type="entry name" value="IRON-REGULATED INNER MEMBRANE PROTEIN-RELATED"/>
    <property type="match status" value="1"/>
</dbReference>
<dbReference type="InterPro" id="IPR015943">
    <property type="entry name" value="WD40/YVTN_repeat-like_dom_sf"/>
</dbReference>
<dbReference type="Gene3D" id="2.130.10.10">
    <property type="entry name" value="YVTN repeat-like/Quinoprotein amine dehydrogenase"/>
    <property type="match status" value="1"/>
</dbReference>
<accession>A0ABX6V9A1</accession>
<sequence length="492" mass="55307">MSKLPSTLHKLLSLIFIPLLLIFAVSGIGLNHPSLIQSFSVPINSLPANYQYANWNRGAIQALAEDDSGRIYAGGKSGLGYFLQGQYHRLANPLATHTWQNFVYSLHLSGRQLYVGSRDGLFRYSIDSQKWHYYKETREQRIVSIINAPQNRVIAVANHQLYTVEGDKSNILNVSLSESNQAVPLFRFTFALHSGEIIGLSGRLLMDTVALALIYFCLSGLYYWLFPKATKRNLLSRRKKIRGGKLFRFLAKHHNSLGLIFMPLLIISAATAIVMRPPGLLLIVSANSPVTFYSQHGNSQIPYKITKAAMVGEQLVLLTGDGVFSGDVVEGSLFQQIKSSVPIHGMGASIFQQIDEDNLLVGSFSGLYRWQAKSDEFQSLTPSDQSEGLMPVAAYSTLDELIVFDYHQGKLFDENNRLAAMPAEVNEYARMSLWNFLFELHNLRIVQHYIGPFYLIVLLLTSLGLLVITITGSIQYLRKKARERRRDKRLAE</sequence>
<proteinExistence type="predicted"/>
<gene>
    <name evidence="2" type="ORF">FM038_013975</name>
</gene>
<feature type="transmembrane region" description="Helical" evidence="1">
    <location>
        <begin position="246"/>
        <end position="275"/>
    </location>
</feature>
<dbReference type="EMBL" id="CP045503">
    <property type="protein sequence ID" value="QPG58425.1"/>
    <property type="molecule type" value="Genomic_DNA"/>
</dbReference>
<keyword evidence="1" id="KW-0472">Membrane</keyword>
<keyword evidence="1" id="KW-0812">Transmembrane</keyword>
<dbReference type="InterPro" id="IPR011044">
    <property type="entry name" value="Quino_amine_DH_bsu"/>
</dbReference>
<protein>
    <submittedName>
        <fullName evidence="2">PepSY domain-containing protein</fullName>
    </submittedName>
</protein>
<evidence type="ECO:0000313" key="2">
    <source>
        <dbReference type="EMBL" id="QPG58425.1"/>
    </source>
</evidence>
<evidence type="ECO:0000313" key="3">
    <source>
        <dbReference type="Proteomes" id="UP000316416"/>
    </source>
</evidence>
<dbReference type="Pfam" id="PF03929">
    <property type="entry name" value="PepSY_TM"/>
    <property type="match status" value="1"/>
</dbReference>
<dbReference type="SUPFAM" id="SSF50969">
    <property type="entry name" value="YVTN repeat-like/Quinoprotein amine dehydrogenase"/>
    <property type="match status" value="1"/>
</dbReference>
<dbReference type="InterPro" id="IPR005625">
    <property type="entry name" value="PepSY-ass_TM"/>
</dbReference>
<keyword evidence="1" id="KW-1133">Transmembrane helix</keyword>
<feature type="transmembrane region" description="Helical" evidence="1">
    <location>
        <begin position="204"/>
        <end position="225"/>
    </location>
</feature>
<dbReference type="PANTHER" id="PTHR34219:SF3">
    <property type="entry name" value="BLL7967 PROTEIN"/>
    <property type="match status" value="1"/>
</dbReference>
<evidence type="ECO:0000256" key="1">
    <source>
        <dbReference type="SAM" id="Phobius"/>
    </source>
</evidence>
<reference evidence="2" key="1">
    <citation type="submission" date="2021-07" db="EMBL/GenBank/DDBJ databases">
        <title>Shewanella sp. YLB-07 whole genome sequence.</title>
        <authorList>
            <person name="Yu L."/>
        </authorList>
    </citation>
    <scope>NUCLEOTIDE SEQUENCE</scope>
    <source>
        <strain evidence="2">YLB-08</strain>
    </source>
</reference>
<keyword evidence="3" id="KW-1185">Reference proteome</keyword>
<dbReference type="Proteomes" id="UP000316416">
    <property type="component" value="Chromosome"/>
</dbReference>
<name>A0ABX6V9A1_9GAMM</name>
<feature type="transmembrane region" description="Helical" evidence="1">
    <location>
        <begin position="453"/>
        <end position="477"/>
    </location>
</feature>
<organism evidence="2 3">
    <name type="scientific">Shewanella eurypsychrophilus</name>
    <dbReference type="NCBI Taxonomy" id="2593656"/>
    <lineage>
        <taxon>Bacteria</taxon>
        <taxon>Pseudomonadati</taxon>
        <taxon>Pseudomonadota</taxon>
        <taxon>Gammaproteobacteria</taxon>
        <taxon>Alteromonadales</taxon>
        <taxon>Shewanellaceae</taxon>
        <taxon>Shewanella</taxon>
    </lineage>
</organism>
<dbReference type="RefSeq" id="WP_142871089.1">
    <property type="nucleotide sequence ID" value="NZ_CP045503.2"/>
</dbReference>